<dbReference type="PANTHER" id="PTHR34223">
    <property type="entry name" value="OS11G0201299 PROTEIN"/>
    <property type="match status" value="1"/>
</dbReference>
<protein>
    <submittedName>
        <fullName evidence="1">F-box domain containing protein</fullName>
    </submittedName>
</protein>
<proteinExistence type="predicted"/>
<dbReference type="EMBL" id="BQNB010021500">
    <property type="protein sequence ID" value="GJU07051.1"/>
    <property type="molecule type" value="Genomic_DNA"/>
</dbReference>
<accession>A0ABQ5J3Z5</accession>
<comment type="caution">
    <text evidence="1">The sequence shown here is derived from an EMBL/GenBank/DDBJ whole genome shotgun (WGS) entry which is preliminary data.</text>
</comment>
<dbReference type="SUPFAM" id="SSF52047">
    <property type="entry name" value="RNI-like"/>
    <property type="match status" value="1"/>
</dbReference>
<sequence>MVIPCIRNSPNNYLTFIEALSQVHISEYMIDMVNTYTHDKALKMDLEGLDRLGNLQDELIHKILSFMDMKFAVQTCVLASKWRFMWTQMPYFNISSDNFRTFKDFSEFVDHVLRHRNNQTEVVSVRLNLCDFVRERLIRVLQYAFSHNVKQLTFSCEKKRNFEFPLDVLRSRSLKCLKLIGCYEGVGAYPFTLASTWELPALTTLSLDCVTLSKDITDKGIGLISKCKNLKNLTLNHFRMMDSDAFSICHSQLSNLTLKNGHQTYRVVKVVAPQLKNLHIINCDGRHVISAPNLVSLVFKHCRNLEISAEDFCSLEKVDLCMCPKKSDEHEIVGMLLQLHNVKFLTINVELIEFLSSYMELISPSLCANLESLKIYPLYVPAQEQAQINLDMLMFTKLKHCNLDMSPTSSFGQFTFISCKETLASRNAISTRYLLERLRVILESEKVNVETNRAYMDRGKTPVNIHEAYMKEQRKTLPMKGLRPHKVEKMAQPLIKSYWKDSGMQIDEKKTKTCGIIEGKMALLKKCWEDGGMQIFEGITKTCRIKSKLQDIEVLLMSELPASKRDKFRACSYSLRAEADPIVKKIVDHMIMQENHLSGCFRELATTSHKLLSPYMELISPSSLAILESLKIHPVSRPVEENAKIKVSNVKHYFLDISPKIILDISTPTAANTSFQCKGSRASRNATIAQNQMVRLRAILGEEKANIEKNGAHIDRLKTALEIRLEAEMQELGKTLPMAKIGLHIKSCWEDVGVHIDEVKEKTRRILSKLEDIEAMIMTEPVSNRDKLQAYFTTLRAEVYTTVKKIIDRLMIQQSRLSDCFHELATNSQLPS</sequence>
<dbReference type="Proteomes" id="UP001151760">
    <property type="component" value="Unassembled WGS sequence"/>
</dbReference>
<keyword evidence="2" id="KW-1185">Reference proteome</keyword>
<gene>
    <name evidence="1" type="ORF">Tco_1123481</name>
</gene>
<name>A0ABQ5J3Z5_9ASTR</name>
<evidence type="ECO:0000313" key="2">
    <source>
        <dbReference type="Proteomes" id="UP001151760"/>
    </source>
</evidence>
<evidence type="ECO:0000313" key="1">
    <source>
        <dbReference type="EMBL" id="GJU07051.1"/>
    </source>
</evidence>
<dbReference type="InterPro" id="IPR036047">
    <property type="entry name" value="F-box-like_dom_sf"/>
</dbReference>
<dbReference type="PANTHER" id="PTHR34223:SF101">
    <property type="entry name" value="F-BOX DOMAIN-CONTAINING PROTEIN"/>
    <property type="match status" value="1"/>
</dbReference>
<organism evidence="1 2">
    <name type="scientific">Tanacetum coccineum</name>
    <dbReference type="NCBI Taxonomy" id="301880"/>
    <lineage>
        <taxon>Eukaryota</taxon>
        <taxon>Viridiplantae</taxon>
        <taxon>Streptophyta</taxon>
        <taxon>Embryophyta</taxon>
        <taxon>Tracheophyta</taxon>
        <taxon>Spermatophyta</taxon>
        <taxon>Magnoliopsida</taxon>
        <taxon>eudicotyledons</taxon>
        <taxon>Gunneridae</taxon>
        <taxon>Pentapetalae</taxon>
        <taxon>asterids</taxon>
        <taxon>campanulids</taxon>
        <taxon>Asterales</taxon>
        <taxon>Asteraceae</taxon>
        <taxon>Asteroideae</taxon>
        <taxon>Anthemideae</taxon>
        <taxon>Anthemidinae</taxon>
        <taxon>Tanacetum</taxon>
    </lineage>
</organism>
<reference evidence="1" key="1">
    <citation type="journal article" date="2022" name="Int. J. Mol. Sci.">
        <title>Draft Genome of Tanacetum Coccineum: Genomic Comparison of Closely Related Tanacetum-Family Plants.</title>
        <authorList>
            <person name="Yamashiro T."/>
            <person name="Shiraishi A."/>
            <person name="Nakayama K."/>
            <person name="Satake H."/>
        </authorList>
    </citation>
    <scope>NUCLEOTIDE SEQUENCE</scope>
</reference>
<dbReference type="InterPro" id="IPR053197">
    <property type="entry name" value="F-box_SCFL_complex_component"/>
</dbReference>
<reference evidence="1" key="2">
    <citation type="submission" date="2022-01" db="EMBL/GenBank/DDBJ databases">
        <authorList>
            <person name="Yamashiro T."/>
            <person name="Shiraishi A."/>
            <person name="Satake H."/>
            <person name="Nakayama K."/>
        </authorList>
    </citation>
    <scope>NUCLEOTIDE SEQUENCE</scope>
</reference>
<dbReference type="SUPFAM" id="SSF81383">
    <property type="entry name" value="F-box domain"/>
    <property type="match status" value="1"/>
</dbReference>
<dbReference type="InterPro" id="IPR032675">
    <property type="entry name" value="LRR_dom_sf"/>
</dbReference>
<dbReference type="Gene3D" id="3.80.10.10">
    <property type="entry name" value="Ribonuclease Inhibitor"/>
    <property type="match status" value="1"/>
</dbReference>